<accession>A0A9P1GF52</accession>
<dbReference type="Proteomes" id="UP001152797">
    <property type="component" value="Unassembled WGS sequence"/>
</dbReference>
<dbReference type="SUPFAM" id="SSF53335">
    <property type="entry name" value="S-adenosyl-L-methionine-dependent methyltransferases"/>
    <property type="match status" value="1"/>
</dbReference>
<gene>
    <name evidence="1" type="ORF">C1SCF055_LOCUS36028</name>
</gene>
<comment type="caution">
    <text evidence="1">The sequence shown here is derived from an EMBL/GenBank/DDBJ whole genome shotgun (WGS) entry which is preliminary data.</text>
</comment>
<reference evidence="1" key="1">
    <citation type="submission" date="2022-10" db="EMBL/GenBank/DDBJ databases">
        <authorList>
            <person name="Chen Y."/>
            <person name="Dougan E. K."/>
            <person name="Chan C."/>
            <person name="Rhodes N."/>
            <person name="Thang M."/>
        </authorList>
    </citation>
    <scope>NUCLEOTIDE SEQUENCE</scope>
</reference>
<dbReference type="EMBL" id="CAMXCT010004924">
    <property type="protein sequence ID" value="CAI4010798.1"/>
    <property type="molecule type" value="Genomic_DNA"/>
</dbReference>
<dbReference type="Gene3D" id="3.40.50.150">
    <property type="entry name" value="Vaccinia Virus protein VP39"/>
    <property type="match status" value="1"/>
</dbReference>
<dbReference type="InterPro" id="IPR029063">
    <property type="entry name" value="SAM-dependent_MTases_sf"/>
</dbReference>
<protein>
    <submittedName>
        <fullName evidence="3">Aspartyl/asparaginy/proline hydroxylase domain-containing protein</fullName>
    </submittedName>
</protein>
<evidence type="ECO:0000313" key="4">
    <source>
        <dbReference type="Proteomes" id="UP001152797"/>
    </source>
</evidence>
<dbReference type="EMBL" id="CAMXCT020004924">
    <property type="protein sequence ID" value="CAL1164173.1"/>
    <property type="molecule type" value="Genomic_DNA"/>
</dbReference>
<name>A0A9P1GF52_9DINO</name>
<evidence type="ECO:0000313" key="2">
    <source>
        <dbReference type="EMBL" id="CAL1164173.1"/>
    </source>
</evidence>
<dbReference type="OrthoDB" id="10541131at2759"/>
<dbReference type="EMBL" id="CAMXCT030004924">
    <property type="protein sequence ID" value="CAL4798110.1"/>
    <property type="molecule type" value="Genomic_DNA"/>
</dbReference>
<evidence type="ECO:0000313" key="1">
    <source>
        <dbReference type="EMBL" id="CAI4010798.1"/>
    </source>
</evidence>
<dbReference type="AlphaFoldDB" id="A0A9P1GF52"/>
<organism evidence="1">
    <name type="scientific">Cladocopium goreaui</name>
    <dbReference type="NCBI Taxonomy" id="2562237"/>
    <lineage>
        <taxon>Eukaryota</taxon>
        <taxon>Sar</taxon>
        <taxon>Alveolata</taxon>
        <taxon>Dinophyceae</taxon>
        <taxon>Suessiales</taxon>
        <taxon>Symbiodiniaceae</taxon>
        <taxon>Cladocopium</taxon>
    </lineage>
</organism>
<keyword evidence="4" id="KW-1185">Reference proteome</keyword>
<sequence>MWRWSVVFASTCRSAEVEAIGTSPASYCPLEDAIDFYENALAYTDPFFRETSLPWIRAHLPTLLEYARRSGSIAELGVGEGWSSVAFTRVALERGRPGGRYRYRMYDIARSPKLDMIFPFVVNCSNVDFEFYEGDVLNQTLLEQVGDQQGPFPPVDLLFIDTLHTFEQLTAELEAFARNTNLYIILHDMESFGKHDEFIHDTVTSVSYQRKLKRLAEQEQLHLQTLMRKHEVSSAKDLDKHLREEAKQKAAEDLAHQSGLHNALRFWLQGNLGTFLGRQWAHSAWKDPS</sequence>
<reference evidence="2" key="2">
    <citation type="submission" date="2024-04" db="EMBL/GenBank/DDBJ databases">
        <authorList>
            <person name="Chen Y."/>
            <person name="Shah S."/>
            <person name="Dougan E. K."/>
            <person name="Thang M."/>
            <person name="Chan C."/>
        </authorList>
    </citation>
    <scope>NUCLEOTIDE SEQUENCE [LARGE SCALE GENOMIC DNA]</scope>
</reference>
<proteinExistence type="predicted"/>
<evidence type="ECO:0000313" key="3">
    <source>
        <dbReference type="EMBL" id="CAL4798110.1"/>
    </source>
</evidence>